<feature type="region of interest" description="Disordered" evidence="12">
    <location>
        <begin position="262"/>
        <end position="285"/>
    </location>
</feature>
<dbReference type="AlphaFoldDB" id="A0A6U0ESV4"/>
<keyword evidence="4" id="KW-0158">Chromosome</keyword>
<dbReference type="InterPro" id="IPR028468">
    <property type="entry name" value="Smc1_ABC"/>
</dbReference>
<keyword evidence="9" id="KW-0131">Cell cycle</keyword>
<evidence type="ECO:0000256" key="1">
    <source>
        <dbReference type="ARBA" id="ARBA00004123"/>
    </source>
</evidence>
<dbReference type="GO" id="GO:0003677">
    <property type="term" value="F:DNA binding"/>
    <property type="evidence" value="ECO:0007669"/>
    <property type="project" value="TreeGrafter"/>
</dbReference>
<dbReference type="Pfam" id="PF02463">
    <property type="entry name" value="SMC_N"/>
    <property type="match status" value="1"/>
</dbReference>
<dbReference type="InterPro" id="IPR010935">
    <property type="entry name" value="SMC_hinge"/>
</dbReference>
<feature type="region of interest" description="Disordered" evidence="12">
    <location>
        <begin position="191"/>
        <end position="213"/>
    </location>
</feature>
<dbReference type="PANTHER" id="PTHR18937:SF12">
    <property type="entry name" value="STRUCTURAL MAINTENANCE OF CHROMOSOMES PROTEIN"/>
    <property type="match status" value="1"/>
</dbReference>
<evidence type="ECO:0000256" key="3">
    <source>
        <dbReference type="ARBA" id="ARBA00005597"/>
    </source>
</evidence>
<dbReference type="CDD" id="cd03275">
    <property type="entry name" value="ABC_SMC1_euk"/>
    <property type="match status" value="1"/>
</dbReference>
<evidence type="ECO:0000259" key="13">
    <source>
        <dbReference type="SMART" id="SM00968"/>
    </source>
</evidence>
<dbReference type="GO" id="GO:0016887">
    <property type="term" value="F:ATP hydrolysis activity"/>
    <property type="evidence" value="ECO:0007669"/>
    <property type="project" value="InterPro"/>
</dbReference>
<dbReference type="PIRSF" id="PIRSF005719">
    <property type="entry name" value="SMC"/>
    <property type="match status" value="1"/>
</dbReference>
<reference evidence="15" key="1">
    <citation type="submission" date="2021-01" db="EMBL/GenBank/DDBJ databases">
        <authorList>
            <person name="Corre E."/>
            <person name="Pelletier E."/>
            <person name="Niang G."/>
            <person name="Scheremetjew M."/>
            <person name="Finn R."/>
            <person name="Kale V."/>
            <person name="Holt S."/>
            <person name="Cochrane G."/>
            <person name="Meng A."/>
            <person name="Brown T."/>
            <person name="Cohen L."/>
        </authorList>
    </citation>
    <scope>NUCLEOTIDE SEQUENCE</scope>
    <source>
        <strain evidence="15">Clade-D-RCC2572</strain>
    </source>
</reference>
<keyword evidence="5" id="KW-0132">Cell division</keyword>
<dbReference type="InterPro" id="IPR036277">
    <property type="entry name" value="SMC_hinge_sf"/>
</dbReference>
<feature type="coiled-coil region" evidence="11">
    <location>
        <begin position="487"/>
        <end position="521"/>
    </location>
</feature>
<evidence type="ECO:0000256" key="12">
    <source>
        <dbReference type="SAM" id="MobiDB-lite"/>
    </source>
</evidence>
<dbReference type="SUPFAM" id="SSF75553">
    <property type="entry name" value="Smc hinge domain"/>
    <property type="match status" value="1"/>
</dbReference>
<dbReference type="InterPro" id="IPR024704">
    <property type="entry name" value="SMC"/>
</dbReference>
<evidence type="ECO:0000256" key="5">
    <source>
        <dbReference type="ARBA" id="ARBA00022618"/>
    </source>
</evidence>
<comment type="subcellular location">
    <subcellularLocation>
        <location evidence="2">Chromosome</location>
    </subcellularLocation>
    <subcellularLocation>
        <location evidence="1 10">Nucleus</location>
    </subcellularLocation>
</comment>
<evidence type="ECO:0000256" key="8">
    <source>
        <dbReference type="ARBA" id="ARBA00023242"/>
    </source>
</evidence>
<dbReference type="InterPro" id="IPR027417">
    <property type="entry name" value="P-loop_NTPase"/>
</dbReference>
<evidence type="ECO:0000256" key="4">
    <source>
        <dbReference type="ARBA" id="ARBA00022454"/>
    </source>
</evidence>
<dbReference type="SMART" id="SM00968">
    <property type="entry name" value="SMC_hinge"/>
    <property type="match status" value="1"/>
</dbReference>
<keyword evidence="6" id="KW-0498">Mitosis</keyword>
<organism evidence="15">
    <name type="scientific">Ostreococcus mediterraneus</name>
    <dbReference type="NCBI Taxonomy" id="1486918"/>
    <lineage>
        <taxon>Eukaryota</taxon>
        <taxon>Viridiplantae</taxon>
        <taxon>Chlorophyta</taxon>
        <taxon>Mamiellophyceae</taxon>
        <taxon>Mamiellales</taxon>
        <taxon>Bathycoccaceae</taxon>
        <taxon>Ostreococcus</taxon>
    </lineage>
</organism>
<dbReference type="Pfam" id="PF06470">
    <property type="entry name" value="SMC_hinge"/>
    <property type="match status" value="1"/>
</dbReference>
<evidence type="ECO:0000256" key="2">
    <source>
        <dbReference type="ARBA" id="ARBA00004286"/>
    </source>
</evidence>
<sequence>MSTMSGALVPRAQSAHGSIDRIEVENFKSYKGAHTIGPFKKFTSVIGPNGSGKSNLMDAISFVLGVRSSQLRGTTFKDLIYTVDLADASESRRTARVTLAYVPEGEGEILFTRVIEASGATRFEVNNVRMTAEEYNERLKSYGILVKARNFLVYQGDIEAVAAKSPKELTTLIEQISGSDEYAERYAESERAKQRAEDEAHTSFTKKKTLMTQKKQMREQKEEAERHLALVERVNDMKVESTLFKLYHIDGDIERMREEVKNVQDQRDENSAANVASTKEYDEKRLEKANKTKTALTLDRKIIKLKAEIENHAPRTNQIKEEKLRAQKKIEASNVQLTKLKRDAATQAEEIAKMEKHLLNIDDAEKIFDAEQQKRSAQDKKFELTPEQQAEYNAKKIQSGTATYKLKTERDALAAQLTADEETASRLSSKCTELESRLSFLQEQEDRGADRLSSLKENTKKNSSMLIDIEKKLKGFVEEKRTLRSRQDLYKEKIEVLNGKLREAKADRKQNEREAKSLEAIASMKRLFPGVHGRLTELIKVSQKKYELAVITVLGREADAVVVEDAKTAQLCIQLLKEQRISPMQFIPLKEIRVQAINERLRHLGGSARLCVDVLQFDKSHERAILFACSDTVVCDTHAEAKKLAFGGQQRLKCVSLDGTLVDKNGRLTGGSSTGLSEKANRFSRVDIENARQEKMKLEDELNAMKNLTTLMLEEQECLDSKTSLEKDIQFTEADMKVMKDKLDKLSRDKDVIVKSLSEAKPELEAAKKASKEGASAVAALDEQIHAVVDEIYASFAASLNIANIRVYEHEHLRRKQKQAEEKSKFASQRSKWKEQLNYEKSRDTVAPIKATAALIAKYEKELVDLESSSANTAKELDESKNKLLEMEAEQKQAKAQANSLETDLIVLKEKTSAANTEIARLDKLISSAQNAIDAQSIIRSDLITSAQMEQLELPRVLAIGDGGRSTAALPDPDAMDVDEATTSAANANVVLDYSSLPSELRHVLKSERERVANELLIKIEELSIELARLEPNMKALEQYETLKEKERVQTQELEAAKDRVKEATDSFEEIRQTRRNIFVDAFQHIAASIDVLYKELTQSSSHPLGGQAYLSLENSEDPFLAGVNYTAMPPTKRFRDMDQLSGGEKTIAAVALLFAIHSYRSSPFFVLDEVDAALDKVNVEKLASFMANRSHGHNGAKGVQSIVISLKDYFYDKADALVGVTRDVSQACSKVLTFDLTEYD</sequence>
<dbReference type="PANTHER" id="PTHR18937">
    <property type="entry name" value="STRUCTURAL MAINTENANCE OF CHROMOSOMES SMC FAMILY MEMBER"/>
    <property type="match status" value="1"/>
</dbReference>
<dbReference type="GO" id="GO:0005634">
    <property type="term" value="C:nucleus"/>
    <property type="evidence" value="ECO:0007669"/>
    <property type="project" value="UniProtKB-SubCell"/>
</dbReference>
<evidence type="ECO:0000313" key="14">
    <source>
        <dbReference type="EMBL" id="CAD8584775.1"/>
    </source>
</evidence>
<evidence type="ECO:0000313" key="15">
    <source>
        <dbReference type="EMBL" id="CAD8584777.1"/>
    </source>
</evidence>
<evidence type="ECO:0000256" key="7">
    <source>
        <dbReference type="ARBA" id="ARBA00023054"/>
    </source>
</evidence>
<evidence type="ECO:0000256" key="6">
    <source>
        <dbReference type="ARBA" id="ARBA00022776"/>
    </source>
</evidence>
<dbReference type="GO" id="GO:0008278">
    <property type="term" value="C:cohesin complex"/>
    <property type="evidence" value="ECO:0007669"/>
    <property type="project" value="InterPro"/>
</dbReference>
<keyword evidence="8 10" id="KW-0539">Nucleus</keyword>
<evidence type="ECO:0000256" key="10">
    <source>
        <dbReference type="PIRNR" id="PIRNR005719"/>
    </source>
</evidence>
<name>A0A6U0ESV4_9CHLO</name>
<feature type="compositionally biased region" description="Basic and acidic residues" evidence="12">
    <location>
        <begin position="191"/>
        <end position="201"/>
    </location>
</feature>
<dbReference type="GO" id="GO:0051301">
    <property type="term" value="P:cell division"/>
    <property type="evidence" value="ECO:0007669"/>
    <property type="project" value="UniProtKB-KW"/>
</dbReference>
<comment type="similarity">
    <text evidence="3">Belongs to the SMC family. SMC1 subfamily.</text>
</comment>
<feature type="coiled-coil region" evidence="11">
    <location>
        <begin position="681"/>
        <end position="749"/>
    </location>
</feature>
<accession>A0A6U0ESV4</accession>
<dbReference type="GO" id="GO:0007062">
    <property type="term" value="P:sister chromatid cohesion"/>
    <property type="evidence" value="ECO:0007669"/>
    <property type="project" value="InterPro"/>
</dbReference>
<dbReference type="Gene3D" id="1.20.1060.20">
    <property type="match status" value="1"/>
</dbReference>
<dbReference type="InterPro" id="IPR003395">
    <property type="entry name" value="RecF/RecN/SMC_N"/>
</dbReference>
<dbReference type="Gene3D" id="3.30.70.1620">
    <property type="match status" value="1"/>
</dbReference>
<keyword evidence="7 11" id="KW-0175">Coiled coil</keyword>
<feature type="coiled-coil region" evidence="11">
    <location>
        <begin position="323"/>
        <end position="357"/>
    </location>
</feature>
<dbReference type="GO" id="GO:0005524">
    <property type="term" value="F:ATP binding"/>
    <property type="evidence" value="ECO:0007669"/>
    <property type="project" value="InterPro"/>
</dbReference>
<dbReference type="Gene3D" id="3.40.50.300">
    <property type="entry name" value="P-loop containing nucleotide triphosphate hydrolases"/>
    <property type="match status" value="2"/>
</dbReference>
<evidence type="ECO:0000256" key="9">
    <source>
        <dbReference type="ARBA" id="ARBA00023306"/>
    </source>
</evidence>
<evidence type="ECO:0000256" key="11">
    <source>
        <dbReference type="SAM" id="Coils"/>
    </source>
</evidence>
<protein>
    <recommendedName>
        <fullName evidence="10">Structural maintenance of chromosomes protein</fullName>
    </recommendedName>
</protein>
<dbReference type="EMBL" id="HBEW01006023">
    <property type="protein sequence ID" value="CAD8584777.1"/>
    <property type="molecule type" value="Transcribed_RNA"/>
</dbReference>
<feature type="coiled-coil region" evidence="11">
    <location>
        <begin position="810"/>
        <end position="911"/>
    </location>
</feature>
<dbReference type="SUPFAM" id="SSF52540">
    <property type="entry name" value="P-loop containing nucleoside triphosphate hydrolases"/>
    <property type="match status" value="1"/>
</dbReference>
<feature type="coiled-coil region" evidence="11">
    <location>
        <begin position="1037"/>
        <end position="1074"/>
    </location>
</feature>
<feature type="domain" description="SMC hinge" evidence="13">
    <location>
        <begin position="529"/>
        <end position="645"/>
    </location>
</feature>
<dbReference type="EMBL" id="HBEW01006022">
    <property type="protein sequence ID" value="CAD8584775.1"/>
    <property type="molecule type" value="Transcribed_RNA"/>
</dbReference>
<proteinExistence type="inferred from homology"/>
<gene>
    <name evidence="14" type="ORF">OMED0929_LOCUS5095</name>
    <name evidence="15" type="ORF">OMED0929_LOCUS5096</name>
</gene>